<proteinExistence type="inferred from homology"/>
<dbReference type="Pfam" id="PF00933">
    <property type="entry name" value="Glyco_hydro_3"/>
    <property type="match status" value="1"/>
</dbReference>
<accession>R5VBE5</accession>
<dbReference type="InterPro" id="IPR013783">
    <property type="entry name" value="Ig-like_fold"/>
</dbReference>
<organism evidence="5 6">
    <name type="scientific">Phocaeicola plebeius CAG:211</name>
    <dbReference type="NCBI Taxonomy" id="1263052"/>
    <lineage>
        <taxon>Bacteria</taxon>
        <taxon>Pseudomonadati</taxon>
        <taxon>Bacteroidota</taxon>
        <taxon>Bacteroidia</taxon>
        <taxon>Bacteroidales</taxon>
        <taxon>Bacteroidaceae</taxon>
        <taxon>Phocaeicola</taxon>
    </lineage>
</organism>
<feature type="domain" description="Fibronectin type III-like" evidence="4">
    <location>
        <begin position="683"/>
        <end position="753"/>
    </location>
</feature>
<reference evidence="5" key="1">
    <citation type="submission" date="2012-11" db="EMBL/GenBank/DDBJ databases">
        <title>Dependencies among metagenomic species, viruses, plasmids and units of genetic variation.</title>
        <authorList>
            <person name="Nielsen H.B."/>
            <person name="Almeida M."/>
            <person name="Juncker A.S."/>
            <person name="Rasmussen S."/>
            <person name="Li J."/>
            <person name="Sunagawa S."/>
            <person name="Plichta D."/>
            <person name="Gautier L."/>
            <person name="Le Chatelier E."/>
            <person name="Peletier E."/>
            <person name="Bonde I."/>
            <person name="Nielsen T."/>
            <person name="Manichanh C."/>
            <person name="Arumugam M."/>
            <person name="Batto J."/>
            <person name="Santos M.B.Q.D."/>
            <person name="Blom N."/>
            <person name="Borruel N."/>
            <person name="Burgdorf K.S."/>
            <person name="Boumezbeur F."/>
            <person name="Casellas F."/>
            <person name="Dore J."/>
            <person name="Guarner F."/>
            <person name="Hansen T."/>
            <person name="Hildebrand F."/>
            <person name="Kaas R.S."/>
            <person name="Kennedy S."/>
            <person name="Kristiansen K."/>
            <person name="Kultima J.R."/>
            <person name="Leonard P."/>
            <person name="Levenez F."/>
            <person name="Lund O."/>
            <person name="Moumen B."/>
            <person name="Le Paslier D."/>
            <person name="Pons N."/>
            <person name="Pedersen O."/>
            <person name="Prifti E."/>
            <person name="Qin J."/>
            <person name="Raes J."/>
            <person name="Tap J."/>
            <person name="Tims S."/>
            <person name="Ussery D.W."/>
            <person name="Yamada T."/>
            <person name="MetaHit consortium"/>
            <person name="Renault P."/>
            <person name="Sicheritz-Ponten T."/>
            <person name="Bork P."/>
            <person name="Wang J."/>
            <person name="Brunak S."/>
            <person name="Ehrlich S.D."/>
        </authorList>
    </citation>
    <scope>NUCLEOTIDE SEQUENCE [LARGE SCALE GENOMIC DNA]</scope>
</reference>
<dbReference type="InterPro" id="IPR001764">
    <property type="entry name" value="Glyco_hydro_3_N"/>
</dbReference>
<evidence type="ECO:0000256" key="2">
    <source>
        <dbReference type="ARBA" id="ARBA00022801"/>
    </source>
</evidence>
<keyword evidence="2" id="KW-0378">Hydrolase</keyword>
<dbReference type="InterPro" id="IPR002772">
    <property type="entry name" value="Glyco_hydro_3_C"/>
</dbReference>
<dbReference type="EMBL" id="CBAT010000177">
    <property type="protein sequence ID" value="CCZ87685.1"/>
    <property type="molecule type" value="Genomic_DNA"/>
</dbReference>
<keyword evidence="3" id="KW-0732">Signal</keyword>
<gene>
    <name evidence="5" type="ORF">BN536_02458</name>
</gene>
<dbReference type="Pfam" id="PF14310">
    <property type="entry name" value="Fn3-like"/>
    <property type="match status" value="1"/>
</dbReference>
<dbReference type="SUPFAM" id="SSF52279">
    <property type="entry name" value="Beta-D-glucan exohydrolase, C-terminal domain"/>
    <property type="match status" value="1"/>
</dbReference>
<dbReference type="InterPro" id="IPR026891">
    <property type="entry name" value="Fn3-like"/>
</dbReference>
<dbReference type="Gene3D" id="3.20.20.300">
    <property type="entry name" value="Glycoside hydrolase, family 3, N-terminal domain"/>
    <property type="match status" value="1"/>
</dbReference>
<evidence type="ECO:0000256" key="1">
    <source>
        <dbReference type="ARBA" id="ARBA00005336"/>
    </source>
</evidence>
<dbReference type="InterPro" id="IPR050288">
    <property type="entry name" value="Cellulose_deg_GH3"/>
</dbReference>
<evidence type="ECO:0000313" key="5">
    <source>
        <dbReference type="EMBL" id="CCZ87685.1"/>
    </source>
</evidence>
<protein>
    <submittedName>
        <fullName evidence="5">Beta-glucosidase</fullName>
    </submittedName>
</protein>
<dbReference type="RefSeq" id="WP_022054620.1">
    <property type="nucleotide sequence ID" value="NZ_HF998199.1"/>
</dbReference>
<feature type="chain" id="PRO_5004406914" evidence="3">
    <location>
        <begin position="20"/>
        <end position="766"/>
    </location>
</feature>
<evidence type="ECO:0000259" key="4">
    <source>
        <dbReference type="SMART" id="SM01217"/>
    </source>
</evidence>
<feature type="signal peptide" evidence="3">
    <location>
        <begin position="1"/>
        <end position="19"/>
    </location>
</feature>
<dbReference type="PANTHER" id="PTHR42715:SF10">
    <property type="entry name" value="BETA-GLUCOSIDASE"/>
    <property type="match status" value="1"/>
</dbReference>
<evidence type="ECO:0000256" key="3">
    <source>
        <dbReference type="SAM" id="SignalP"/>
    </source>
</evidence>
<dbReference type="InterPro" id="IPR036881">
    <property type="entry name" value="Glyco_hydro_3_C_sf"/>
</dbReference>
<dbReference type="Gene3D" id="3.40.50.1700">
    <property type="entry name" value="Glycoside hydrolase family 3 C-terminal domain"/>
    <property type="match status" value="1"/>
</dbReference>
<dbReference type="AlphaFoldDB" id="R5VBE5"/>
<name>R5VBE5_9BACT</name>
<evidence type="ECO:0000313" key="6">
    <source>
        <dbReference type="Proteomes" id="UP000018372"/>
    </source>
</evidence>
<dbReference type="GO" id="GO:0005975">
    <property type="term" value="P:carbohydrate metabolic process"/>
    <property type="evidence" value="ECO:0007669"/>
    <property type="project" value="InterPro"/>
</dbReference>
<dbReference type="PRINTS" id="PR00133">
    <property type="entry name" value="GLHYDRLASE3"/>
</dbReference>
<dbReference type="InterPro" id="IPR017853">
    <property type="entry name" value="GH"/>
</dbReference>
<dbReference type="InterPro" id="IPR036962">
    <property type="entry name" value="Glyco_hydro_3_N_sf"/>
</dbReference>
<dbReference type="Pfam" id="PF01915">
    <property type="entry name" value="Glyco_hydro_3_C"/>
    <property type="match status" value="1"/>
</dbReference>
<sequence length="766" mass="84964">MKKILFFIIPILSMTTLNAADINDNDIETMVETLLSKMTLEEKVRLSYAQSKFSSPGVPRLGVPEVYTSDGPHGVRMEINWNDWGHAGWTNDSCTAFPALTCLAATWQPEMATLYGKMVGEEARYRNKTVLLGPGVNLYRTPLNGRNFEYMGEDPYLASQMCVPYIQGLQSNGVACCVKHYALNEQETFRNHVDVRVSDRALYELYLRPFHAAVTEGGAWSIMGSYNQYLDQHATHNARLINDILKKEWGFDGAVITDWGAAHNTDEAIFNGLDLEMGSFTDGLSTEAPINSYDDYYLGKAYLEKCRKGEVPDSIINDKARRMLRLILRTEMAENRGFGSMNSPEHIAAARRIAQEGIVLLKNNGLLPLATKDGMKILVVGENATRSLCAGGGSSELKPRDEVSPLRGLKERFGDRCTVEYAKGYESGRSMFGMVDELPQALYDSLRNEAVEKAKDADYVIYVGGLNKNHTQDCEGGDRENYQLPFGQDRLITELLAANSNTVLVIVSGNAYDMPWLEKAPALVQSWYLGSEAGHALADIISGDVCPSGKLPFSFAYQLTDYPAHKMGAVGYPGVSPDKLPQPFGGVEGKPMNSAELLKAAVKGWKGIDFCKEPGNGAKRNETEIYGEDILLGYRWFDYFKTKVRFPFGFGLSYTTFSYGKPAINGRTVTVSVSNTGNVAGQEVVQFYVGDDKASVIRPVKELKHFEKVALAPGETKQITYTIDDEDLKFFDDTQHKWVAEPGKFKIYIGSSSKDIKGVVGFNYKN</sequence>
<dbReference type="FunFam" id="2.60.40.10:FF:000495">
    <property type="entry name" value="Periplasmic beta-glucosidase"/>
    <property type="match status" value="1"/>
</dbReference>
<dbReference type="SMART" id="SM01217">
    <property type="entry name" value="Fn3_like"/>
    <property type="match status" value="1"/>
</dbReference>
<dbReference type="PANTHER" id="PTHR42715">
    <property type="entry name" value="BETA-GLUCOSIDASE"/>
    <property type="match status" value="1"/>
</dbReference>
<comment type="caution">
    <text evidence="5">The sequence shown here is derived from an EMBL/GenBank/DDBJ whole genome shotgun (WGS) entry which is preliminary data.</text>
</comment>
<comment type="similarity">
    <text evidence="1">Belongs to the glycosyl hydrolase 3 family.</text>
</comment>
<dbReference type="GO" id="GO:0008422">
    <property type="term" value="F:beta-glucosidase activity"/>
    <property type="evidence" value="ECO:0007669"/>
    <property type="project" value="UniProtKB-ARBA"/>
</dbReference>
<dbReference type="SUPFAM" id="SSF51445">
    <property type="entry name" value="(Trans)glycosidases"/>
    <property type="match status" value="1"/>
</dbReference>
<dbReference type="Gene3D" id="2.60.40.10">
    <property type="entry name" value="Immunoglobulins"/>
    <property type="match status" value="1"/>
</dbReference>
<dbReference type="Proteomes" id="UP000018372">
    <property type="component" value="Unassembled WGS sequence"/>
</dbReference>